<evidence type="ECO:0000256" key="5">
    <source>
        <dbReference type="ARBA" id="ARBA00022840"/>
    </source>
</evidence>
<proteinExistence type="predicted"/>
<feature type="domain" description="Protein kinase" evidence="7">
    <location>
        <begin position="24"/>
        <end position="290"/>
    </location>
</feature>
<name>A0AAV8VD95_9CUCU</name>
<dbReference type="PANTHER" id="PTHR24346">
    <property type="entry name" value="MAP/MICROTUBULE AFFINITY-REGULATING KINASE"/>
    <property type="match status" value="1"/>
</dbReference>
<comment type="caution">
    <text evidence="8">The sequence shown here is derived from an EMBL/GenBank/DDBJ whole genome shotgun (WGS) entry which is preliminary data.</text>
</comment>
<dbReference type="AlphaFoldDB" id="A0AAV8VD95"/>
<dbReference type="PROSITE" id="PS50011">
    <property type="entry name" value="PROTEIN_KINASE_DOM"/>
    <property type="match status" value="1"/>
</dbReference>
<dbReference type="FunFam" id="1.10.510.10:FF:000943">
    <property type="entry name" value="testis-specific serine/threonine-protein kinase 1"/>
    <property type="match status" value="1"/>
</dbReference>
<dbReference type="SMART" id="SM00220">
    <property type="entry name" value="S_TKc"/>
    <property type="match status" value="1"/>
</dbReference>
<evidence type="ECO:0000256" key="4">
    <source>
        <dbReference type="ARBA" id="ARBA00022777"/>
    </source>
</evidence>
<dbReference type="CDD" id="cd14080">
    <property type="entry name" value="STKc_TSSK-like"/>
    <property type="match status" value="1"/>
</dbReference>
<dbReference type="GO" id="GO:0050321">
    <property type="term" value="F:tau-protein kinase activity"/>
    <property type="evidence" value="ECO:0007669"/>
    <property type="project" value="TreeGrafter"/>
</dbReference>
<keyword evidence="5 6" id="KW-0067">ATP-binding</keyword>
<keyword evidence="9" id="KW-1185">Reference proteome</keyword>
<dbReference type="PANTHER" id="PTHR24346:SF82">
    <property type="entry name" value="KP78A-RELATED"/>
    <property type="match status" value="1"/>
</dbReference>
<keyword evidence="4" id="KW-0418">Kinase</keyword>
<dbReference type="Pfam" id="PF00069">
    <property type="entry name" value="Pkinase"/>
    <property type="match status" value="1"/>
</dbReference>
<evidence type="ECO:0000256" key="1">
    <source>
        <dbReference type="ARBA" id="ARBA00022527"/>
    </source>
</evidence>
<dbReference type="GO" id="GO:0005524">
    <property type="term" value="F:ATP binding"/>
    <property type="evidence" value="ECO:0007669"/>
    <property type="project" value="UniProtKB-UniRule"/>
</dbReference>
<keyword evidence="1" id="KW-0723">Serine/threonine-protein kinase</keyword>
<organism evidence="8 9">
    <name type="scientific">Exocentrus adspersus</name>
    <dbReference type="NCBI Taxonomy" id="1586481"/>
    <lineage>
        <taxon>Eukaryota</taxon>
        <taxon>Metazoa</taxon>
        <taxon>Ecdysozoa</taxon>
        <taxon>Arthropoda</taxon>
        <taxon>Hexapoda</taxon>
        <taxon>Insecta</taxon>
        <taxon>Pterygota</taxon>
        <taxon>Neoptera</taxon>
        <taxon>Endopterygota</taxon>
        <taxon>Coleoptera</taxon>
        <taxon>Polyphaga</taxon>
        <taxon>Cucujiformia</taxon>
        <taxon>Chrysomeloidea</taxon>
        <taxon>Cerambycidae</taxon>
        <taxon>Lamiinae</taxon>
        <taxon>Acanthocinini</taxon>
        <taxon>Exocentrus</taxon>
    </lineage>
</organism>
<dbReference type="GO" id="GO:0000226">
    <property type="term" value="P:microtubule cytoskeleton organization"/>
    <property type="evidence" value="ECO:0007669"/>
    <property type="project" value="TreeGrafter"/>
</dbReference>
<dbReference type="Proteomes" id="UP001159042">
    <property type="component" value="Unassembled WGS sequence"/>
</dbReference>
<dbReference type="GO" id="GO:0005737">
    <property type="term" value="C:cytoplasm"/>
    <property type="evidence" value="ECO:0007669"/>
    <property type="project" value="TreeGrafter"/>
</dbReference>
<evidence type="ECO:0000259" key="7">
    <source>
        <dbReference type="PROSITE" id="PS50011"/>
    </source>
</evidence>
<evidence type="ECO:0000313" key="9">
    <source>
        <dbReference type="Proteomes" id="UP001159042"/>
    </source>
</evidence>
<dbReference type="InterPro" id="IPR000719">
    <property type="entry name" value="Prot_kinase_dom"/>
</dbReference>
<feature type="binding site" evidence="6">
    <location>
        <position position="59"/>
    </location>
    <ligand>
        <name>ATP</name>
        <dbReference type="ChEBI" id="CHEBI:30616"/>
    </ligand>
</feature>
<dbReference type="Gene3D" id="1.10.510.10">
    <property type="entry name" value="Transferase(Phosphotransferase) domain 1"/>
    <property type="match status" value="1"/>
</dbReference>
<dbReference type="EMBL" id="JANEYG010000137">
    <property type="protein sequence ID" value="KAJ8912254.1"/>
    <property type="molecule type" value="Genomic_DNA"/>
</dbReference>
<dbReference type="InterPro" id="IPR017441">
    <property type="entry name" value="Protein_kinase_ATP_BS"/>
</dbReference>
<evidence type="ECO:0000256" key="6">
    <source>
        <dbReference type="PROSITE-ProRule" id="PRU10141"/>
    </source>
</evidence>
<dbReference type="GO" id="GO:0035556">
    <property type="term" value="P:intracellular signal transduction"/>
    <property type="evidence" value="ECO:0007669"/>
    <property type="project" value="TreeGrafter"/>
</dbReference>
<evidence type="ECO:0000256" key="2">
    <source>
        <dbReference type="ARBA" id="ARBA00022679"/>
    </source>
</evidence>
<dbReference type="SUPFAM" id="SSF56112">
    <property type="entry name" value="Protein kinase-like (PK-like)"/>
    <property type="match status" value="1"/>
</dbReference>
<protein>
    <recommendedName>
        <fullName evidence="7">Protein kinase domain-containing protein</fullName>
    </recommendedName>
</protein>
<evidence type="ECO:0000313" key="8">
    <source>
        <dbReference type="EMBL" id="KAJ8912254.1"/>
    </source>
</evidence>
<sequence length="361" mass="41239">MAKKGSNTVILKPSEETTLASRGYKLLNKLGEGSYASVYLAEIIGGNEKDKTNKTLACKILDVSKAPKDFVKKFLPRELDILVRVNHPHIIHIHSIFQRKSKYFVFMRNAENGDLLEYVLKKGPVSEGQARVWLRQLALAVQYLHNMDIAHRDLKCENALITSNFNLKLADFGFARFVTDNKGRKVTSTTYCGSLSYAAPEVLRGMPYHPKIADIWSLGVILYIMINKAMPFDDTNVKHLHEQQMNRRWKFRSKVIDLLSDQVKLVTVNLLEPDTGRRWRVEQIIKSEWVNMDPRLKDMSEGEESALTQALVDRKNYIDNLNKKATNEKKFGNEEVKVLKANEPDLTMPKFASNATIIEAD</sequence>
<evidence type="ECO:0000256" key="3">
    <source>
        <dbReference type="ARBA" id="ARBA00022741"/>
    </source>
</evidence>
<gene>
    <name evidence="8" type="ORF">NQ315_008845</name>
</gene>
<accession>A0AAV8VD95</accession>
<keyword evidence="2" id="KW-0808">Transferase</keyword>
<reference evidence="8 9" key="1">
    <citation type="journal article" date="2023" name="Insect Mol. Biol.">
        <title>Genome sequencing provides insights into the evolution of gene families encoding plant cell wall-degrading enzymes in longhorned beetles.</title>
        <authorList>
            <person name="Shin N.R."/>
            <person name="Okamura Y."/>
            <person name="Kirsch R."/>
            <person name="Pauchet Y."/>
        </authorList>
    </citation>
    <scope>NUCLEOTIDE SEQUENCE [LARGE SCALE GENOMIC DNA]</scope>
    <source>
        <strain evidence="8">EAD_L_NR</strain>
    </source>
</reference>
<dbReference type="InterPro" id="IPR011009">
    <property type="entry name" value="Kinase-like_dom_sf"/>
</dbReference>
<dbReference type="PROSITE" id="PS00107">
    <property type="entry name" value="PROTEIN_KINASE_ATP"/>
    <property type="match status" value="1"/>
</dbReference>
<keyword evidence="3 6" id="KW-0547">Nucleotide-binding</keyword>